<evidence type="ECO:0000313" key="3">
    <source>
        <dbReference type="Proteomes" id="UP000266841"/>
    </source>
</evidence>
<evidence type="ECO:0000256" key="1">
    <source>
        <dbReference type="SAM" id="MobiDB-lite"/>
    </source>
</evidence>
<name>K0T291_THAOC</name>
<gene>
    <name evidence="2" type="ORF">THAOC_14681</name>
</gene>
<keyword evidence="3" id="KW-1185">Reference proteome</keyword>
<sequence>MYRRGGHLKPAGECLPATNHTQSNHKSKHGAHWRPRFLGLPLQNCRVSCIHFSLLLVRISSDGFFSCVTRTIPMDFIPAVTRTIARPTRRGQTLPYDS</sequence>
<feature type="region of interest" description="Disordered" evidence="1">
    <location>
        <begin position="1"/>
        <end position="28"/>
    </location>
</feature>
<organism evidence="2 3">
    <name type="scientific">Thalassiosira oceanica</name>
    <name type="common">Marine diatom</name>
    <dbReference type="NCBI Taxonomy" id="159749"/>
    <lineage>
        <taxon>Eukaryota</taxon>
        <taxon>Sar</taxon>
        <taxon>Stramenopiles</taxon>
        <taxon>Ochrophyta</taxon>
        <taxon>Bacillariophyta</taxon>
        <taxon>Coscinodiscophyceae</taxon>
        <taxon>Thalassiosirophycidae</taxon>
        <taxon>Thalassiosirales</taxon>
        <taxon>Thalassiosiraceae</taxon>
        <taxon>Thalassiosira</taxon>
    </lineage>
</organism>
<protein>
    <submittedName>
        <fullName evidence="2">Uncharacterized protein</fullName>
    </submittedName>
</protein>
<dbReference type="Proteomes" id="UP000266841">
    <property type="component" value="Unassembled WGS sequence"/>
</dbReference>
<proteinExistence type="predicted"/>
<evidence type="ECO:0000313" key="2">
    <source>
        <dbReference type="EMBL" id="EJK64572.1"/>
    </source>
</evidence>
<comment type="caution">
    <text evidence="2">The sequence shown here is derived from an EMBL/GenBank/DDBJ whole genome shotgun (WGS) entry which is preliminary data.</text>
</comment>
<accession>K0T291</accession>
<dbReference type="EMBL" id="AGNL01017120">
    <property type="protein sequence ID" value="EJK64572.1"/>
    <property type="molecule type" value="Genomic_DNA"/>
</dbReference>
<reference evidence="2 3" key="1">
    <citation type="journal article" date="2012" name="Genome Biol.">
        <title>Genome and low-iron response of an oceanic diatom adapted to chronic iron limitation.</title>
        <authorList>
            <person name="Lommer M."/>
            <person name="Specht M."/>
            <person name="Roy A.S."/>
            <person name="Kraemer L."/>
            <person name="Andreson R."/>
            <person name="Gutowska M.A."/>
            <person name="Wolf J."/>
            <person name="Bergner S.V."/>
            <person name="Schilhabel M.B."/>
            <person name="Klostermeier U.C."/>
            <person name="Beiko R.G."/>
            <person name="Rosenstiel P."/>
            <person name="Hippler M."/>
            <person name="Laroche J."/>
        </authorList>
    </citation>
    <scope>NUCLEOTIDE SEQUENCE [LARGE SCALE GENOMIC DNA]</scope>
    <source>
        <strain evidence="2 3">CCMP1005</strain>
    </source>
</reference>
<dbReference type="AlphaFoldDB" id="K0T291"/>